<dbReference type="AlphaFoldDB" id="A0A0C3F6E9"/>
<reference evidence="2 3" key="1">
    <citation type="submission" date="2014-04" db="EMBL/GenBank/DDBJ databases">
        <authorList>
            <consortium name="DOE Joint Genome Institute"/>
            <person name="Kuo A."/>
            <person name="Tarkka M."/>
            <person name="Buscot F."/>
            <person name="Kohler A."/>
            <person name="Nagy L.G."/>
            <person name="Floudas D."/>
            <person name="Copeland A."/>
            <person name="Barry K.W."/>
            <person name="Cichocki N."/>
            <person name="Veneault-Fourrey C."/>
            <person name="LaButti K."/>
            <person name="Lindquist E.A."/>
            <person name="Lipzen A."/>
            <person name="Lundell T."/>
            <person name="Morin E."/>
            <person name="Murat C."/>
            <person name="Sun H."/>
            <person name="Tunlid A."/>
            <person name="Henrissat B."/>
            <person name="Grigoriev I.V."/>
            <person name="Hibbett D.S."/>
            <person name="Martin F."/>
            <person name="Nordberg H.P."/>
            <person name="Cantor M.N."/>
            <person name="Hua S.X."/>
        </authorList>
    </citation>
    <scope>NUCLEOTIDE SEQUENCE [LARGE SCALE GENOMIC DNA]</scope>
    <source>
        <strain evidence="2 3">F 1598</strain>
    </source>
</reference>
<dbReference type="OrthoDB" id="3215907at2759"/>
<feature type="compositionally biased region" description="Basic and acidic residues" evidence="1">
    <location>
        <begin position="232"/>
        <end position="244"/>
    </location>
</feature>
<name>A0A0C3F6E9_PILCF</name>
<protein>
    <submittedName>
        <fullName evidence="2">Uncharacterized protein</fullName>
    </submittedName>
</protein>
<feature type="region of interest" description="Disordered" evidence="1">
    <location>
        <begin position="55"/>
        <end position="199"/>
    </location>
</feature>
<dbReference type="InParanoid" id="A0A0C3F6E9"/>
<feature type="compositionally biased region" description="Low complexity" evidence="1">
    <location>
        <begin position="85"/>
        <end position="115"/>
    </location>
</feature>
<accession>A0A0C3F6E9</accession>
<evidence type="ECO:0000313" key="2">
    <source>
        <dbReference type="EMBL" id="KIM80200.1"/>
    </source>
</evidence>
<sequence>MSFAIVTYPPPPPTSNTLTSQERKQFVRSTKKMGKVLGSMPHLIDGSHKTDPVLLSLTIPSSPDKPRLEIIDSPPSDCRHKRPGSGSSYSSMSSESTDARSSLSSSRSVSSYTESINSADSWRVRKPIRKPPPLLRLSASTVAEGPPSAIASVKPTLETIPASPPFEPTAGDKPCVSQHPSTTSFAAFGPPRPPSFEIPSETTLRWAKMERLKRKLGDGVPAKLVFPADDVESLRSNHSAHERPIASGSRPSTRATTESPSMHTTKSSFSLERPLFAIVEGPDDHVSGCFDFGSKREKVTVARGHGRRRG</sequence>
<feature type="region of interest" description="Disordered" evidence="1">
    <location>
        <begin position="1"/>
        <end position="25"/>
    </location>
</feature>
<gene>
    <name evidence="2" type="ORF">PILCRDRAFT_822719</name>
</gene>
<proteinExistence type="predicted"/>
<keyword evidence="3" id="KW-1185">Reference proteome</keyword>
<evidence type="ECO:0000313" key="3">
    <source>
        <dbReference type="Proteomes" id="UP000054166"/>
    </source>
</evidence>
<feature type="region of interest" description="Disordered" evidence="1">
    <location>
        <begin position="229"/>
        <end position="268"/>
    </location>
</feature>
<dbReference type="HOGENOM" id="CLU_735807_0_0_1"/>
<dbReference type="STRING" id="765440.A0A0C3F6E9"/>
<feature type="compositionally biased region" description="Polar residues" evidence="1">
    <location>
        <begin position="249"/>
        <end position="268"/>
    </location>
</feature>
<dbReference type="EMBL" id="KN833005">
    <property type="protein sequence ID" value="KIM80200.1"/>
    <property type="molecule type" value="Genomic_DNA"/>
</dbReference>
<organism evidence="2 3">
    <name type="scientific">Piloderma croceum (strain F 1598)</name>
    <dbReference type="NCBI Taxonomy" id="765440"/>
    <lineage>
        <taxon>Eukaryota</taxon>
        <taxon>Fungi</taxon>
        <taxon>Dikarya</taxon>
        <taxon>Basidiomycota</taxon>
        <taxon>Agaricomycotina</taxon>
        <taxon>Agaricomycetes</taxon>
        <taxon>Agaricomycetidae</taxon>
        <taxon>Atheliales</taxon>
        <taxon>Atheliaceae</taxon>
        <taxon>Piloderma</taxon>
    </lineage>
</organism>
<reference evidence="3" key="2">
    <citation type="submission" date="2015-01" db="EMBL/GenBank/DDBJ databases">
        <title>Evolutionary Origins and Diversification of the Mycorrhizal Mutualists.</title>
        <authorList>
            <consortium name="DOE Joint Genome Institute"/>
            <consortium name="Mycorrhizal Genomics Consortium"/>
            <person name="Kohler A."/>
            <person name="Kuo A."/>
            <person name="Nagy L.G."/>
            <person name="Floudas D."/>
            <person name="Copeland A."/>
            <person name="Barry K.W."/>
            <person name="Cichocki N."/>
            <person name="Veneault-Fourrey C."/>
            <person name="LaButti K."/>
            <person name="Lindquist E.A."/>
            <person name="Lipzen A."/>
            <person name="Lundell T."/>
            <person name="Morin E."/>
            <person name="Murat C."/>
            <person name="Riley R."/>
            <person name="Ohm R."/>
            <person name="Sun H."/>
            <person name="Tunlid A."/>
            <person name="Henrissat B."/>
            <person name="Grigoriev I.V."/>
            <person name="Hibbett D.S."/>
            <person name="Martin F."/>
        </authorList>
    </citation>
    <scope>NUCLEOTIDE SEQUENCE [LARGE SCALE GENOMIC DNA]</scope>
    <source>
        <strain evidence="3">F 1598</strain>
    </source>
</reference>
<evidence type="ECO:0000256" key="1">
    <source>
        <dbReference type="SAM" id="MobiDB-lite"/>
    </source>
</evidence>
<dbReference type="Proteomes" id="UP000054166">
    <property type="component" value="Unassembled WGS sequence"/>
</dbReference>